<name>A0A239D3R7_9BACT</name>
<accession>A0A239D3R7</accession>
<dbReference type="AlphaFoldDB" id="A0A239D3R7"/>
<protein>
    <recommendedName>
        <fullName evidence="3">GAF domain-containing protein</fullName>
    </recommendedName>
</protein>
<keyword evidence="2" id="KW-1185">Reference proteome</keyword>
<dbReference type="SUPFAM" id="SSF55781">
    <property type="entry name" value="GAF domain-like"/>
    <property type="match status" value="1"/>
</dbReference>
<dbReference type="EMBL" id="FZOC01000011">
    <property type="protein sequence ID" value="SNS26869.1"/>
    <property type="molecule type" value="Genomic_DNA"/>
</dbReference>
<gene>
    <name evidence="1" type="ORF">SAMN04488503_0092</name>
</gene>
<dbReference type="InterPro" id="IPR029016">
    <property type="entry name" value="GAF-like_dom_sf"/>
</dbReference>
<evidence type="ECO:0008006" key="3">
    <source>
        <dbReference type="Google" id="ProtNLM"/>
    </source>
</evidence>
<dbReference type="Gene3D" id="3.30.450.40">
    <property type="match status" value="1"/>
</dbReference>
<reference evidence="1 2" key="1">
    <citation type="submission" date="2017-06" db="EMBL/GenBank/DDBJ databases">
        <authorList>
            <person name="Kim H.J."/>
            <person name="Triplett B.A."/>
        </authorList>
    </citation>
    <scope>NUCLEOTIDE SEQUENCE [LARGE SCALE GENOMIC DNA]</scope>
    <source>
        <strain evidence="1 2">DSM 13116</strain>
    </source>
</reference>
<sequence>MPSRSRQMPCPVPPRPLRQELLSIMGEAPAPVRRAMCDLLHSVKAGLEAAGKRPVFVDGRAKVYDWRSLLPMLTDVRAALDKPVAARLRRRGKAKQALSHMEQQFAVMRRSHEDLSLTLQIIYALINVGGEFQTPEEVMEQSAEVLTELLEADLFVCRLRDASGEWINVAANTAHGTSTPILVHALEESIPGHPVMQAVAGKKWSYVLSNNLMSSERGGESYDCVAYQEGYRSRLAFILRGHDTRPFGLIMLYSRSVDFFSHYDHSFLSDCSRIVSLTVGSRLEVGRDALAKAAGGMAHVGNNALSVIKNCLELVKEDMEAVLHSATAQALRQIGIGFDMGREIELIGCALSGAERLRGAIANLLDAVDHPRIMHYIRGEEVLDLDPNTCPGPKD</sequence>
<proteinExistence type="predicted"/>
<evidence type="ECO:0000313" key="1">
    <source>
        <dbReference type="EMBL" id="SNS26869.1"/>
    </source>
</evidence>
<evidence type="ECO:0000313" key="2">
    <source>
        <dbReference type="Proteomes" id="UP000198324"/>
    </source>
</evidence>
<dbReference type="Proteomes" id="UP000198324">
    <property type="component" value="Unassembled WGS sequence"/>
</dbReference>
<organism evidence="1 2">
    <name type="scientific">Humidesulfovibrio mexicanus</name>
    <dbReference type="NCBI Taxonomy" id="147047"/>
    <lineage>
        <taxon>Bacteria</taxon>
        <taxon>Pseudomonadati</taxon>
        <taxon>Thermodesulfobacteriota</taxon>
        <taxon>Desulfovibrionia</taxon>
        <taxon>Desulfovibrionales</taxon>
        <taxon>Desulfovibrionaceae</taxon>
        <taxon>Humidesulfovibrio</taxon>
    </lineage>
</organism>